<dbReference type="GO" id="GO:0022857">
    <property type="term" value="F:transmembrane transporter activity"/>
    <property type="evidence" value="ECO:0007669"/>
    <property type="project" value="TreeGrafter"/>
</dbReference>
<evidence type="ECO:0000256" key="1">
    <source>
        <dbReference type="ARBA" id="ARBA00022741"/>
    </source>
</evidence>
<evidence type="ECO:0000313" key="5">
    <source>
        <dbReference type="Proteomes" id="UP000309117"/>
    </source>
</evidence>
<dbReference type="InterPro" id="IPR017871">
    <property type="entry name" value="ABC_transporter-like_CS"/>
</dbReference>
<dbReference type="RefSeq" id="WP_004045440.1">
    <property type="nucleotide sequence ID" value="NZ_AQFR02000003.1"/>
</dbReference>
<organism evidence="4 5">
    <name type="scientific">Lactobacillus intestinalis</name>
    <dbReference type="NCBI Taxonomy" id="151781"/>
    <lineage>
        <taxon>Bacteria</taxon>
        <taxon>Bacillati</taxon>
        <taxon>Bacillota</taxon>
        <taxon>Bacilli</taxon>
        <taxon>Lactobacillales</taxon>
        <taxon>Lactobacillaceae</taxon>
        <taxon>Lactobacillus</taxon>
    </lineage>
</organism>
<dbReference type="PROSITE" id="PS50893">
    <property type="entry name" value="ABC_TRANSPORTER_2"/>
    <property type="match status" value="1"/>
</dbReference>
<evidence type="ECO:0000256" key="2">
    <source>
        <dbReference type="ARBA" id="ARBA00022840"/>
    </source>
</evidence>
<keyword evidence="2 4" id="KW-0067">ATP-binding</keyword>
<accession>A0A4S2BLS2</accession>
<dbReference type="SMART" id="SM00382">
    <property type="entry name" value="AAA"/>
    <property type="match status" value="1"/>
</dbReference>
<evidence type="ECO:0000313" key="4">
    <source>
        <dbReference type="EMBL" id="TGY15541.1"/>
    </source>
</evidence>
<comment type="caution">
    <text evidence="4">The sequence shown here is derived from an EMBL/GenBank/DDBJ whole genome shotgun (WGS) entry which is preliminary data.</text>
</comment>
<dbReference type="GO" id="GO:0005524">
    <property type="term" value="F:ATP binding"/>
    <property type="evidence" value="ECO:0007669"/>
    <property type="project" value="UniProtKB-KW"/>
</dbReference>
<dbReference type="InterPro" id="IPR027417">
    <property type="entry name" value="P-loop_NTPase"/>
</dbReference>
<dbReference type="InterPro" id="IPR003593">
    <property type="entry name" value="AAA+_ATPase"/>
</dbReference>
<gene>
    <name evidence="4" type="ORF">E5351_05150</name>
</gene>
<protein>
    <submittedName>
        <fullName evidence="4">ATP-binding cassette domain-containing protein</fullName>
    </submittedName>
</protein>
<feature type="domain" description="ABC transporter" evidence="3">
    <location>
        <begin position="5"/>
        <end position="207"/>
    </location>
</feature>
<name>A0A4S2BLS2_9LACO</name>
<dbReference type="Proteomes" id="UP000309117">
    <property type="component" value="Unassembled WGS sequence"/>
</dbReference>
<dbReference type="InterPro" id="IPR015854">
    <property type="entry name" value="ABC_transpr_LolD-like"/>
</dbReference>
<reference evidence="4 5" key="1">
    <citation type="submission" date="2019-04" db="EMBL/GenBank/DDBJ databases">
        <title>Microbes associate with the intestines of laboratory mice.</title>
        <authorList>
            <person name="Navarre W."/>
            <person name="Wong E."/>
            <person name="Huang K."/>
            <person name="Tropini C."/>
            <person name="Ng K."/>
            <person name="Yu B."/>
        </authorList>
    </citation>
    <scope>NUCLEOTIDE SEQUENCE [LARGE SCALE GENOMIC DNA]</scope>
    <source>
        <strain evidence="4 5">NM61_E11</strain>
    </source>
</reference>
<dbReference type="InterPro" id="IPR003439">
    <property type="entry name" value="ABC_transporter-like_ATP-bd"/>
</dbReference>
<dbReference type="PANTHER" id="PTHR24220:SF86">
    <property type="entry name" value="ABC TRANSPORTER ABCH.1"/>
    <property type="match status" value="1"/>
</dbReference>
<sequence length="207" mass="23513">MVHQLNVNNLGKRFDNYWVFQNLNYRFESGKIYALTGPSGGGKTTLLNCIGRLTDASDGEIMLDNKDVSSIKILKYYRNYIGYLFQNYALVDDETILQNLNIVKKHNRRELSSVLKQYNLSTDYLDRKVFTLSGGEAQRVALARLSLQDPTIILADEPTGALDHKNRDLVLQSLRKFADEGKIVIVATHDDVVMSFADEKVDIANYK</sequence>
<dbReference type="EMBL" id="SRYV01000008">
    <property type="protein sequence ID" value="TGY15541.1"/>
    <property type="molecule type" value="Genomic_DNA"/>
</dbReference>
<dbReference type="Gene3D" id="3.40.50.300">
    <property type="entry name" value="P-loop containing nucleotide triphosphate hydrolases"/>
    <property type="match status" value="1"/>
</dbReference>
<proteinExistence type="predicted"/>
<dbReference type="AlphaFoldDB" id="A0A4S2BLS2"/>
<dbReference type="SUPFAM" id="SSF52540">
    <property type="entry name" value="P-loop containing nucleoside triphosphate hydrolases"/>
    <property type="match status" value="1"/>
</dbReference>
<dbReference type="PANTHER" id="PTHR24220">
    <property type="entry name" value="IMPORT ATP-BINDING PROTEIN"/>
    <property type="match status" value="1"/>
</dbReference>
<keyword evidence="1" id="KW-0547">Nucleotide-binding</keyword>
<dbReference type="GO" id="GO:0005886">
    <property type="term" value="C:plasma membrane"/>
    <property type="evidence" value="ECO:0007669"/>
    <property type="project" value="TreeGrafter"/>
</dbReference>
<evidence type="ECO:0000259" key="3">
    <source>
        <dbReference type="PROSITE" id="PS50893"/>
    </source>
</evidence>
<dbReference type="Pfam" id="PF00005">
    <property type="entry name" value="ABC_tran"/>
    <property type="match status" value="1"/>
</dbReference>
<dbReference type="GO" id="GO:0016887">
    <property type="term" value="F:ATP hydrolysis activity"/>
    <property type="evidence" value="ECO:0007669"/>
    <property type="project" value="InterPro"/>
</dbReference>
<dbReference type="PROSITE" id="PS00211">
    <property type="entry name" value="ABC_TRANSPORTER_1"/>
    <property type="match status" value="1"/>
</dbReference>